<evidence type="ECO:0000313" key="2">
    <source>
        <dbReference type="Proteomes" id="UP001208570"/>
    </source>
</evidence>
<sequence>MQYVCLAWHRQKPRGTFYGVDSYLLTNQRQMTARHKATNCHQSSPTDVSSFVIPHALITNTKKRSNTCPVLCSLAQHF</sequence>
<dbReference type="EMBL" id="JAODUP010000674">
    <property type="protein sequence ID" value="KAK2145549.1"/>
    <property type="molecule type" value="Genomic_DNA"/>
</dbReference>
<gene>
    <name evidence="1" type="ORF">LSH36_674g01051</name>
</gene>
<keyword evidence="2" id="KW-1185">Reference proteome</keyword>
<protein>
    <submittedName>
        <fullName evidence="1">Uncharacterized protein</fullName>
    </submittedName>
</protein>
<dbReference type="Proteomes" id="UP001208570">
    <property type="component" value="Unassembled WGS sequence"/>
</dbReference>
<name>A0AAD9J398_9ANNE</name>
<proteinExistence type="predicted"/>
<accession>A0AAD9J398</accession>
<reference evidence="1" key="1">
    <citation type="journal article" date="2023" name="Mol. Biol. Evol.">
        <title>Third-Generation Sequencing Reveals the Adaptive Role of the Epigenome in Three Deep-Sea Polychaetes.</title>
        <authorList>
            <person name="Perez M."/>
            <person name="Aroh O."/>
            <person name="Sun Y."/>
            <person name="Lan Y."/>
            <person name="Juniper S.K."/>
            <person name="Young C.R."/>
            <person name="Angers B."/>
            <person name="Qian P.Y."/>
        </authorList>
    </citation>
    <scope>NUCLEOTIDE SEQUENCE</scope>
    <source>
        <strain evidence="1">P08H-3</strain>
    </source>
</reference>
<evidence type="ECO:0000313" key="1">
    <source>
        <dbReference type="EMBL" id="KAK2145549.1"/>
    </source>
</evidence>
<comment type="caution">
    <text evidence="1">The sequence shown here is derived from an EMBL/GenBank/DDBJ whole genome shotgun (WGS) entry which is preliminary data.</text>
</comment>
<organism evidence="1 2">
    <name type="scientific">Paralvinella palmiformis</name>
    <dbReference type="NCBI Taxonomy" id="53620"/>
    <lineage>
        <taxon>Eukaryota</taxon>
        <taxon>Metazoa</taxon>
        <taxon>Spiralia</taxon>
        <taxon>Lophotrochozoa</taxon>
        <taxon>Annelida</taxon>
        <taxon>Polychaeta</taxon>
        <taxon>Sedentaria</taxon>
        <taxon>Canalipalpata</taxon>
        <taxon>Terebellida</taxon>
        <taxon>Terebelliformia</taxon>
        <taxon>Alvinellidae</taxon>
        <taxon>Paralvinella</taxon>
    </lineage>
</organism>
<dbReference type="AlphaFoldDB" id="A0AAD9J398"/>